<accession>A0A6F9DGL5</accession>
<evidence type="ECO:0000313" key="1">
    <source>
        <dbReference type="EMBL" id="CAB3259308.1"/>
    </source>
</evidence>
<dbReference type="GO" id="GO:0003682">
    <property type="term" value="F:chromatin binding"/>
    <property type="evidence" value="ECO:0007669"/>
    <property type="project" value="InterPro"/>
</dbReference>
<reference evidence="1" key="1">
    <citation type="submission" date="2020-04" db="EMBL/GenBank/DDBJ databases">
        <authorList>
            <person name="Neveu A P."/>
        </authorList>
    </citation>
    <scope>NUCLEOTIDE SEQUENCE</scope>
    <source>
        <tissue evidence="1">Whole embryo</tissue>
    </source>
</reference>
<dbReference type="AlphaFoldDB" id="A0A6F9DGL5"/>
<sequence length="392" mass="44630">MLPRWTVSLEGGPRRVNHSSALIGHRIFMFGGYCMGVNYEVISLIDVHVFNTYTYRWARIPTEKTTFENIAHVPYMRYGHASVAIDNKVYLWGGRNDSFGACNVLHCFNTGKLHWKKVPLKGTYPGARDGHAMCVVNSKIYIFGGYEQEADCFSNQMFMIDLKEKMWHFIQAKGGIPASWRDFHTITSHGDLIYVFGGRGDVNAPMHSNRDIYDNTLKVFNTKTCEWSNPVNPTSIAPLGRRSHSAFMHGGCLYIFCGYNGEIDQHFNCLWKFDPDISLWSKVKTVGTLPMARRRQCCCIHDNRLFMFGGTSPVASSDYYAADNSFFIETDDTNLQDHSDTHVLDFNPSLKTLCILSVIKHRLNMQTLPPKIRSEIRMMTTPNTISRSLSQG</sequence>
<dbReference type="PANTHER" id="PTHR46461:SF1">
    <property type="entry name" value="KELCH DOMAIN-CONTAINING PROTEIN 3"/>
    <property type="match status" value="1"/>
</dbReference>
<dbReference type="EMBL" id="LR786241">
    <property type="protein sequence ID" value="CAB3259308.1"/>
    <property type="molecule type" value="mRNA"/>
</dbReference>
<dbReference type="SUPFAM" id="SSF117281">
    <property type="entry name" value="Kelch motif"/>
    <property type="match status" value="1"/>
</dbReference>
<dbReference type="InterPro" id="IPR052637">
    <property type="entry name" value="KLHDC3-like"/>
</dbReference>
<dbReference type="InterPro" id="IPR015915">
    <property type="entry name" value="Kelch-typ_b-propeller"/>
</dbReference>
<dbReference type="Pfam" id="PF24681">
    <property type="entry name" value="Kelch_KLHDC2_KLHL20_DRC7"/>
    <property type="match status" value="1"/>
</dbReference>
<protein>
    <submittedName>
        <fullName evidence="1">Kelch domain-containing protein 3</fullName>
    </submittedName>
</protein>
<name>A0A6F9DGL5_9ASCI</name>
<proteinExistence type="evidence at transcript level"/>
<dbReference type="GO" id="GO:0005737">
    <property type="term" value="C:cytoplasm"/>
    <property type="evidence" value="ECO:0007669"/>
    <property type="project" value="TreeGrafter"/>
</dbReference>
<dbReference type="PANTHER" id="PTHR46461">
    <property type="entry name" value="KELCH DOMAIN-CONTAINING PROTEIN 3"/>
    <property type="match status" value="1"/>
</dbReference>
<dbReference type="Gene3D" id="2.120.10.80">
    <property type="entry name" value="Kelch-type beta propeller"/>
    <property type="match status" value="2"/>
</dbReference>
<organism evidence="1">
    <name type="scientific">Phallusia mammillata</name>
    <dbReference type="NCBI Taxonomy" id="59560"/>
    <lineage>
        <taxon>Eukaryota</taxon>
        <taxon>Metazoa</taxon>
        <taxon>Chordata</taxon>
        <taxon>Tunicata</taxon>
        <taxon>Ascidiacea</taxon>
        <taxon>Phlebobranchia</taxon>
        <taxon>Ascidiidae</taxon>
        <taxon>Phallusia</taxon>
    </lineage>
</organism>
<gene>
    <name evidence="1" type="primary">Klhdc3</name>
</gene>